<keyword evidence="5" id="KW-0408">Iron</keyword>
<dbReference type="Proteomes" id="UP000248057">
    <property type="component" value="Unassembled WGS sequence"/>
</dbReference>
<accession>A0A2V3Y0U4</accession>
<dbReference type="AlphaFoldDB" id="A0A2V3Y0U4"/>
<evidence type="ECO:0000259" key="9">
    <source>
        <dbReference type="Pfam" id="PF04324"/>
    </source>
</evidence>
<comment type="similarity">
    <text evidence="8">Belongs to the Bfd family.</text>
</comment>
<evidence type="ECO:0000256" key="6">
    <source>
        <dbReference type="ARBA" id="ARBA00023014"/>
    </source>
</evidence>
<dbReference type="GeneID" id="86062746"/>
<dbReference type="InterPro" id="IPR052371">
    <property type="entry name" value="BFD-associated_ferredoxin"/>
</dbReference>
<evidence type="ECO:0000256" key="3">
    <source>
        <dbReference type="ARBA" id="ARBA00022723"/>
    </source>
</evidence>
<dbReference type="InterPro" id="IPR007419">
    <property type="entry name" value="BFD-like_2Fe2S-bd_dom"/>
</dbReference>
<keyword evidence="3" id="KW-0479">Metal-binding</keyword>
<proteinExistence type="inferred from homology"/>
<dbReference type="Pfam" id="PF04324">
    <property type="entry name" value="Fer2_BFD"/>
    <property type="match status" value="1"/>
</dbReference>
<name>A0A2V3Y0U4_9FIRM</name>
<sequence length="65" mass="7275">MGKNEYLCPCLKITKKDIKEAIAGGADSFKKVKKKTGVSLKCGHCECRVKKYAKKQLKKQSEKKA</sequence>
<dbReference type="PANTHER" id="PTHR37424:SF1">
    <property type="entry name" value="BACTERIOFERRITIN-ASSOCIATED FERREDOXIN"/>
    <property type="match status" value="1"/>
</dbReference>
<dbReference type="Gene3D" id="1.10.10.1100">
    <property type="entry name" value="BFD-like [2Fe-2S]-binding domain"/>
    <property type="match status" value="1"/>
</dbReference>
<evidence type="ECO:0000256" key="5">
    <source>
        <dbReference type="ARBA" id="ARBA00023004"/>
    </source>
</evidence>
<dbReference type="InterPro" id="IPR041854">
    <property type="entry name" value="BFD-like_2Fe2S-bd_dom_sf"/>
</dbReference>
<feature type="domain" description="BFD-like [2Fe-2S]-binding" evidence="9">
    <location>
        <begin position="6"/>
        <end position="52"/>
    </location>
</feature>
<dbReference type="GO" id="GO:0051537">
    <property type="term" value="F:2 iron, 2 sulfur cluster binding"/>
    <property type="evidence" value="ECO:0007669"/>
    <property type="project" value="UniProtKB-KW"/>
</dbReference>
<evidence type="ECO:0000313" key="11">
    <source>
        <dbReference type="Proteomes" id="UP000248057"/>
    </source>
</evidence>
<keyword evidence="2" id="KW-0001">2Fe-2S</keyword>
<evidence type="ECO:0000256" key="1">
    <source>
        <dbReference type="ARBA" id="ARBA00022448"/>
    </source>
</evidence>
<dbReference type="RefSeq" id="WP_110324038.1">
    <property type="nucleotide sequence ID" value="NZ_JAQETU010000050.1"/>
</dbReference>
<protein>
    <recommendedName>
        <fullName evidence="7">Bacterioferritin-associated ferredoxin</fullName>
    </recommendedName>
</protein>
<organism evidence="10 11">
    <name type="scientific">Hungatella effluvii</name>
    <dbReference type="NCBI Taxonomy" id="1096246"/>
    <lineage>
        <taxon>Bacteria</taxon>
        <taxon>Bacillati</taxon>
        <taxon>Bacillota</taxon>
        <taxon>Clostridia</taxon>
        <taxon>Lachnospirales</taxon>
        <taxon>Lachnospiraceae</taxon>
        <taxon>Hungatella</taxon>
    </lineage>
</organism>
<dbReference type="GO" id="GO:0046872">
    <property type="term" value="F:metal ion binding"/>
    <property type="evidence" value="ECO:0007669"/>
    <property type="project" value="UniProtKB-KW"/>
</dbReference>
<gene>
    <name evidence="10" type="ORF">DFR60_109110</name>
</gene>
<evidence type="ECO:0000313" key="10">
    <source>
        <dbReference type="EMBL" id="PXX51706.1"/>
    </source>
</evidence>
<comment type="caution">
    <text evidence="10">The sequence shown here is derived from an EMBL/GenBank/DDBJ whole genome shotgun (WGS) entry which is preliminary data.</text>
</comment>
<keyword evidence="6" id="KW-0411">Iron-sulfur</keyword>
<evidence type="ECO:0000256" key="8">
    <source>
        <dbReference type="ARBA" id="ARBA00046332"/>
    </source>
</evidence>
<evidence type="ECO:0000256" key="7">
    <source>
        <dbReference type="ARBA" id="ARBA00039386"/>
    </source>
</evidence>
<keyword evidence="11" id="KW-1185">Reference proteome</keyword>
<dbReference type="PANTHER" id="PTHR37424">
    <property type="entry name" value="BACTERIOFERRITIN-ASSOCIATED FERREDOXIN"/>
    <property type="match status" value="1"/>
</dbReference>
<evidence type="ECO:0000256" key="4">
    <source>
        <dbReference type="ARBA" id="ARBA00022982"/>
    </source>
</evidence>
<keyword evidence="1" id="KW-0813">Transport</keyword>
<reference evidence="10 11" key="1">
    <citation type="submission" date="2018-05" db="EMBL/GenBank/DDBJ databases">
        <title>Genomic Encyclopedia of Type Strains, Phase IV (KMG-IV): sequencing the most valuable type-strain genomes for metagenomic binning, comparative biology and taxonomic classification.</title>
        <authorList>
            <person name="Goeker M."/>
        </authorList>
    </citation>
    <scope>NUCLEOTIDE SEQUENCE [LARGE SCALE GENOMIC DNA]</scope>
    <source>
        <strain evidence="10 11">DSM 24995</strain>
    </source>
</reference>
<evidence type="ECO:0000256" key="2">
    <source>
        <dbReference type="ARBA" id="ARBA00022714"/>
    </source>
</evidence>
<keyword evidence="4" id="KW-0249">Electron transport</keyword>
<dbReference type="EMBL" id="QJKD01000009">
    <property type="protein sequence ID" value="PXX51706.1"/>
    <property type="molecule type" value="Genomic_DNA"/>
</dbReference>